<proteinExistence type="predicted"/>
<keyword evidence="2" id="KW-0732">Signal</keyword>
<name>A0ABT6XCL0_9GAMM</name>
<dbReference type="Proteomes" id="UP001321580">
    <property type="component" value="Unassembled WGS sequence"/>
</dbReference>
<dbReference type="EMBL" id="JASGBI010000001">
    <property type="protein sequence ID" value="MDI9237811.1"/>
    <property type="molecule type" value="Genomic_DNA"/>
</dbReference>
<keyword evidence="4" id="KW-1185">Reference proteome</keyword>
<feature type="compositionally biased region" description="Basic and acidic residues" evidence="1">
    <location>
        <begin position="64"/>
        <end position="104"/>
    </location>
</feature>
<reference evidence="3 4" key="1">
    <citation type="submission" date="2023-05" db="EMBL/GenBank/DDBJ databases">
        <title>Lysobacter sp. strain LF1 Genome sequencing and assembly.</title>
        <authorList>
            <person name="Jung Y."/>
        </authorList>
    </citation>
    <scope>NUCLEOTIDE SEQUENCE [LARGE SCALE GENOMIC DNA]</scope>
    <source>
        <strain evidence="3 4">LF1</strain>
    </source>
</reference>
<comment type="caution">
    <text evidence="3">The sequence shown here is derived from an EMBL/GenBank/DDBJ whole genome shotgun (WGS) entry which is preliminary data.</text>
</comment>
<feature type="chain" id="PRO_5046115707" evidence="2">
    <location>
        <begin position="31"/>
        <end position="115"/>
    </location>
</feature>
<organism evidence="3 4">
    <name type="scientific">Lysobacter stagni</name>
    <dbReference type="NCBI Taxonomy" id="3045172"/>
    <lineage>
        <taxon>Bacteria</taxon>
        <taxon>Pseudomonadati</taxon>
        <taxon>Pseudomonadota</taxon>
        <taxon>Gammaproteobacteria</taxon>
        <taxon>Lysobacterales</taxon>
        <taxon>Lysobacteraceae</taxon>
        <taxon>Lysobacter</taxon>
    </lineage>
</organism>
<feature type="compositionally biased region" description="Pro residues" evidence="1">
    <location>
        <begin position="105"/>
        <end position="115"/>
    </location>
</feature>
<evidence type="ECO:0000256" key="2">
    <source>
        <dbReference type="SAM" id="SignalP"/>
    </source>
</evidence>
<accession>A0ABT6XCL0</accession>
<evidence type="ECO:0000313" key="3">
    <source>
        <dbReference type="EMBL" id="MDI9237811.1"/>
    </source>
</evidence>
<protein>
    <submittedName>
        <fullName evidence="3">Uncharacterized protein</fullName>
    </submittedName>
</protein>
<evidence type="ECO:0000256" key="1">
    <source>
        <dbReference type="SAM" id="MobiDB-lite"/>
    </source>
</evidence>
<sequence length="115" mass="12541">MSRRNFSFRRDVQLRVVAIALLSISGVASAYQWDDEPAPPREDTAFRAALAACAAEQGLPPPDAEGKPRKPAKGEAPPKRPDRDKMDACLRGKGFEPPHMRGRGEPPPPPEGEDD</sequence>
<dbReference type="RefSeq" id="WP_283211314.1">
    <property type="nucleotide sequence ID" value="NZ_JASGBI010000001.1"/>
</dbReference>
<gene>
    <name evidence="3" type="ORF">QLQ15_02655</name>
</gene>
<feature type="region of interest" description="Disordered" evidence="1">
    <location>
        <begin position="56"/>
        <end position="115"/>
    </location>
</feature>
<feature type="signal peptide" evidence="2">
    <location>
        <begin position="1"/>
        <end position="30"/>
    </location>
</feature>
<evidence type="ECO:0000313" key="4">
    <source>
        <dbReference type="Proteomes" id="UP001321580"/>
    </source>
</evidence>